<evidence type="ECO:0000256" key="2">
    <source>
        <dbReference type="ARBA" id="ARBA00012417"/>
    </source>
</evidence>
<dbReference type="GO" id="GO:0003682">
    <property type="term" value="F:chromatin binding"/>
    <property type="evidence" value="ECO:0007669"/>
    <property type="project" value="TreeGrafter"/>
</dbReference>
<keyword evidence="4" id="KW-0808">Transferase</keyword>
<evidence type="ECO:0000256" key="3">
    <source>
        <dbReference type="ARBA" id="ARBA00022478"/>
    </source>
</evidence>
<feature type="compositionally biased region" description="Basic and acidic residues" evidence="9">
    <location>
        <begin position="406"/>
        <end position="421"/>
    </location>
</feature>
<dbReference type="GO" id="GO:0003887">
    <property type="term" value="F:DNA-directed DNA polymerase activity"/>
    <property type="evidence" value="ECO:0007669"/>
    <property type="project" value="UniProtKB-KW"/>
</dbReference>
<dbReference type="EC" id="2.7.7.102" evidence="7"/>
<dbReference type="GO" id="GO:0005634">
    <property type="term" value="C:nucleus"/>
    <property type="evidence" value="ECO:0007669"/>
    <property type="project" value="TreeGrafter"/>
</dbReference>
<dbReference type="EC" id="2.7.7.7" evidence="2"/>
<evidence type="ECO:0000256" key="7">
    <source>
        <dbReference type="ARBA" id="ARBA00044768"/>
    </source>
</evidence>
<organism evidence="10 11">
    <name type="scientific">Pyxicephalus adspersus</name>
    <name type="common">African bullfrog</name>
    <dbReference type="NCBI Taxonomy" id="30357"/>
    <lineage>
        <taxon>Eukaryota</taxon>
        <taxon>Metazoa</taxon>
        <taxon>Chordata</taxon>
        <taxon>Craniata</taxon>
        <taxon>Vertebrata</taxon>
        <taxon>Euteleostomi</taxon>
        <taxon>Amphibia</taxon>
        <taxon>Batrachia</taxon>
        <taxon>Anura</taxon>
        <taxon>Neobatrachia</taxon>
        <taxon>Ranoidea</taxon>
        <taxon>Pyxicephalidae</taxon>
        <taxon>Pyxicephalinae</taxon>
        <taxon>Pyxicephalus</taxon>
    </lineage>
</organism>
<keyword evidence="11" id="KW-1185">Reference proteome</keyword>
<evidence type="ECO:0000256" key="6">
    <source>
        <dbReference type="ARBA" id="ARBA00044677"/>
    </source>
</evidence>
<keyword evidence="4" id="KW-0239">DNA-directed DNA polymerase</keyword>
<keyword evidence="3" id="KW-0240">DNA-directed RNA polymerase</keyword>
<dbReference type="GO" id="GO:0005759">
    <property type="term" value="C:mitochondrial matrix"/>
    <property type="evidence" value="ECO:0007669"/>
    <property type="project" value="TreeGrafter"/>
</dbReference>
<comment type="similarity">
    <text evidence="1">Belongs to the eukaryotic-type primase small subunit family.</text>
</comment>
<dbReference type="Proteomes" id="UP001181693">
    <property type="component" value="Unassembled WGS sequence"/>
</dbReference>
<protein>
    <recommendedName>
        <fullName evidence="5">DNA-directed primase/polymerase protein</fullName>
        <ecNumber evidence="7">2.7.7.102</ecNumber>
        <ecNumber evidence="2">2.7.7.7</ecNumber>
    </recommendedName>
</protein>
<proteinExistence type="inferred from homology"/>
<keyword evidence="3" id="KW-0804">Transcription</keyword>
<evidence type="ECO:0000256" key="1">
    <source>
        <dbReference type="ARBA" id="ARBA00009762"/>
    </source>
</evidence>
<dbReference type="GO" id="GO:0031297">
    <property type="term" value="P:replication fork processing"/>
    <property type="evidence" value="ECO:0007669"/>
    <property type="project" value="TreeGrafter"/>
</dbReference>
<dbReference type="GO" id="GO:0006264">
    <property type="term" value="P:mitochondrial DNA replication"/>
    <property type="evidence" value="ECO:0007669"/>
    <property type="project" value="TreeGrafter"/>
</dbReference>
<dbReference type="GO" id="GO:0000428">
    <property type="term" value="C:DNA-directed RNA polymerase complex"/>
    <property type="evidence" value="ECO:0007669"/>
    <property type="project" value="UniProtKB-KW"/>
</dbReference>
<evidence type="ECO:0000256" key="9">
    <source>
        <dbReference type="SAM" id="MobiDB-lite"/>
    </source>
</evidence>
<evidence type="ECO:0000313" key="10">
    <source>
        <dbReference type="EMBL" id="DBA29125.1"/>
    </source>
</evidence>
<dbReference type="AlphaFoldDB" id="A0AAV3AMS8"/>
<accession>A0AAV3AMS8</accession>
<feature type="region of interest" description="Disordered" evidence="9">
    <location>
        <begin position="401"/>
        <end position="421"/>
    </location>
</feature>
<comment type="catalytic activity">
    <reaction evidence="8">
        <text>DNA(n) + a 2'-deoxyribonucleoside 5'-triphosphate = DNA(n+1) + diphosphate</text>
        <dbReference type="Rhea" id="RHEA:22508"/>
        <dbReference type="Rhea" id="RHEA-COMP:17339"/>
        <dbReference type="Rhea" id="RHEA-COMP:17340"/>
        <dbReference type="ChEBI" id="CHEBI:33019"/>
        <dbReference type="ChEBI" id="CHEBI:61560"/>
        <dbReference type="ChEBI" id="CHEBI:173112"/>
        <dbReference type="EC" id="2.7.7.7"/>
    </reaction>
    <physiologicalReaction direction="left-to-right" evidence="8">
        <dbReference type="Rhea" id="RHEA:22509"/>
    </physiologicalReaction>
</comment>
<dbReference type="GO" id="GO:0042276">
    <property type="term" value="P:error-prone translesion synthesis"/>
    <property type="evidence" value="ECO:0007669"/>
    <property type="project" value="InterPro"/>
</dbReference>
<dbReference type="PANTHER" id="PTHR31399">
    <property type="entry name" value="DNA-DIRECTED PRIMASE / POLYMERASE PROTEIN"/>
    <property type="match status" value="1"/>
</dbReference>
<comment type="caution">
    <text evidence="10">The sequence shown here is derived from an EMBL/GenBank/DDBJ whole genome shotgun (WGS) entry which is preliminary data.</text>
</comment>
<evidence type="ECO:0000256" key="4">
    <source>
        <dbReference type="ARBA" id="ARBA00022932"/>
    </source>
</evidence>
<name>A0AAV3AMS8_PYXAD</name>
<gene>
    <name evidence="10" type="ORF">GDO54_009382</name>
</gene>
<evidence type="ECO:0000256" key="5">
    <source>
        <dbReference type="ARBA" id="ARBA00026139"/>
    </source>
</evidence>
<dbReference type="GO" id="GO:0009411">
    <property type="term" value="P:response to UV"/>
    <property type="evidence" value="ECO:0007669"/>
    <property type="project" value="TreeGrafter"/>
</dbReference>
<evidence type="ECO:0000313" key="11">
    <source>
        <dbReference type="Proteomes" id="UP001181693"/>
    </source>
</evidence>
<dbReference type="InterPro" id="IPR044917">
    <property type="entry name" value="PRIMPOL"/>
</dbReference>
<dbReference type="CDD" id="cd22256">
    <property type="entry name" value="PrimPol_RBD"/>
    <property type="match status" value="1"/>
</dbReference>
<keyword evidence="4" id="KW-0548">Nucleotidyltransferase</keyword>
<sequence>MNRKWVEKCRKIEELASHYSRHPLSSPYQPRLGKPWQPSSVWKLFHRQAAALQYVKTCKEDVHVFALETVLDDVGRRLYLVSTYTEFWFYYSKRSKTLAHCYEVIPADTVCKLYFDLEFYKPANPEADGQKMVTLLIKFFIRKLEEHYGLKCSADFVINLDSSTDEKFSRHLIFSLPNAAFKDNIHVGNFIKTVLQPLFPQSTSTHKDPGTSVIEAAKIHDDTSKCNIAEATKGTCNGGKNMPEELCELSSFLVNDKYGGKQPFIDLGVYTKNRNFRIYKSSKLGKNAVFELAEDNQFSCKPPKHLSAEEYIFLCSLISNVRFTDTLKILTCASPSDKNGSSRVSSGGSMISGSDMSGYKASPYPEIDQFIWSVVTREGFQGDEDWCLTMDENGNIKKTQQIAAPTEEHLSGESKDQSETCDKDWDDCIDDACILEAAEDVELADIADHSLAEWNLEHTDIPDELLLEAINDHTSVQQ</sequence>
<dbReference type="PANTHER" id="PTHR31399:SF0">
    <property type="entry name" value="DNA-DIRECTED PRIMASE_POLYMERASE PROTEIN"/>
    <property type="match status" value="1"/>
</dbReference>
<evidence type="ECO:0000256" key="8">
    <source>
        <dbReference type="ARBA" id="ARBA00047303"/>
    </source>
</evidence>
<dbReference type="EMBL" id="DYDO01000003">
    <property type="protein sequence ID" value="DBA29125.1"/>
    <property type="molecule type" value="Genomic_DNA"/>
</dbReference>
<comment type="catalytic activity">
    <reaction evidence="6">
        <text>ssDNA + n NTP = ssDNA/pppN(pN)n-1 hybrid + (n-1) diphosphate.</text>
        <dbReference type="EC" id="2.7.7.102"/>
    </reaction>
</comment>
<reference evidence="10" key="1">
    <citation type="thesis" date="2020" institute="ProQuest LLC" country="789 East Eisenhower Parkway, Ann Arbor, MI, USA">
        <title>Comparative Genomics and Chromosome Evolution.</title>
        <authorList>
            <person name="Mudd A.B."/>
        </authorList>
    </citation>
    <scope>NUCLEOTIDE SEQUENCE</scope>
    <source>
        <strain evidence="10">1538</strain>
        <tissue evidence="10">Blood</tissue>
    </source>
</reference>